<evidence type="ECO:0000313" key="1">
    <source>
        <dbReference type="EMBL" id="NKC34163.1"/>
    </source>
</evidence>
<reference evidence="1 2" key="1">
    <citation type="submission" date="2020-03" db="EMBL/GenBank/DDBJ databases">
        <title>Roseomonas selenitidurans sp. nov. isolated from urban soil.</title>
        <authorList>
            <person name="Liu H."/>
        </authorList>
    </citation>
    <scope>NUCLEOTIDE SEQUENCE [LARGE SCALE GENOMIC DNA]</scope>
    <source>
        <strain evidence="1 2">BU-1</strain>
    </source>
</reference>
<organism evidence="1 2">
    <name type="scientific">Falsiroseomonas selenitidurans</name>
    <dbReference type="NCBI Taxonomy" id="2716335"/>
    <lineage>
        <taxon>Bacteria</taxon>
        <taxon>Pseudomonadati</taxon>
        <taxon>Pseudomonadota</taxon>
        <taxon>Alphaproteobacteria</taxon>
        <taxon>Acetobacterales</taxon>
        <taxon>Roseomonadaceae</taxon>
        <taxon>Falsiroseomonas</taxon>
    </lineage>
</organism>
<accession>A0ABX1EEK6</accession>
<comment type="caution">
    <text evidence="1">The sequence shown here is derived from an EMBL/GenBank/DDBJ whole genome shotgun (WGS) entry which is preliminary data.</text>
</comment>
<sequence length="195" mass="21732">MINETLSLPDFKTLPAGHQSAFRVESVRVETLPKNFMMFKLTAGKAQATQWGISPWWSPVMPFKEDDEGALGRFEQARLNGIDLSAMVRFMSAVCIDWNDLDNFVQVKLKDECRAFWGLFAPQKKFSATATTATGRAEQRAKEYSVSNGAQLPPDLGVLEAWQLYVPNLKESDISRSGVIPAHDMHALAIHFGLA</sequence>
<name>A0ABX1EEK6_9PROT</name>
<dbReference type="EMBL" id="JAAVNE010000068">
    <property type="protein sequence ID" value="NKC34163.1"/>
    <property type="molecule type" value="Genomic_DNA"/>
</dbReference>
<protein>
    <submittedName>
        <fullName evidence="1">Uncharacterized protein</fullName>
    </submittedName>
</protein>
<gene>
    <name evidence="1" type="ORF">HEQ75_25120</name>
</gene>
<dbReference type="Proteomes" id="UP000787635">
    <property type="component" value="Unassembled WGS sequence"/>
</dbReference>
<evidence type="ECO:0000313" key="2">
    <source>
        <dbReference type="Proteomes" id="UP000787635"/>
    </source>
</evidence>
<keyword evidence="2" id="KW-1185">Reference proteome</keyword>
<dbReference type="RefSeq" id="WP_168034878.1">
    <property type="nucleotide sequence ID" value="NZ_JAAVNE010000068.1"/>
</dbReference>
<proteinExistence type="predicted"/>